<dbReference type="Proteomes" id="UP000809243">
    <property type="component" value="Unassembled WGS sequence"/>
</dbReference>
<dbReference type="Pfam" id="PF02568">
    <property type="entry name" value="ThiI"/>
    <property type="match status" value="1"/>
</dbReference>
<dbReference type="InterPro" id="IPR020536">
    <property type="entry name" value="ThiI_AANH"/>
</dbReference>
<dbReference type="PANTHER" id="PTHR43209:SF1">
    <property type="entry name" value="TRNA SULFURTRANSFERASE"/>
    <property type="match status" value="1"/>
</dbReference>
<dbReference type="GO" id="GO:0052837">
    <property type="term" value="P:thiazole biosynthetic process"/>
    <property type="evidence" value="ECO:0007669"/>
    <property type="project" value="TreeGrafter"/>
</dbReference>
<evidence type="ECO:0000259" key="3">
    <source>
        <dbReference type="Pfam" id="PF02568"/>
    </source>
</evidence>
<comment type="caution">
    <text evidence="4">The sequence shown here is derived from an EMBL/GenBank/DDBJ whole genome shotgun (WGS) entry which is preliminary data.</text>
</comment>
<dbReference type="SUPFAM" id="SSF52402">
    <property type="entry name" value="Adenine nucleotide alpha hydrolases-like"/>
    <property type="match status" value="1"/>
</dbReference>
<proteinExistence type="predicted"/>
<dbReference type="InterPro" id="IPR014729">
    <property type="entry name" value="Rossmann-like_a/b/a_fold"/>
</dbReference>
<dbReference type="AlphaFoldDB" id="A0A938YPF8"/>
<dbReference type="PANTHER" id="PTHR43209">
    <property type="entry name" value="TRNA SULFURTRANSFERASE"/>
    <property type="match status" value="1"/>
</dbReference>
<dbReference type="GO" id="GO:0005524">
    <property type="term" value="F:ATP binding"/>
    <property type="evidence" value="ECO:0007669"/>
    <property type="project" value="UniProtKB-KW"/>
</dbReference>
<dbReference type="GO" id="GO:0004810">
    <property type="term" value="F:CCA tRNA nucleotidyltransferase activity"/>
    <property type="evidence" value="ECO:0007669"/>
    <property type="project" value="InterPro"/>
</dbReference>
<dbReference type="InterPro" id="IPR050102">
    <property type="entry name" value="tRNA_sulfurtransferase_ThiI"/>
</dbReference>
<protein>
    <submittedName>
        <fullName evidence="4">7-cyano-7-deazaguanine synthase</fullName>
    </submittedName>
</protein>
<name>A0A938YPF8_9ARCH</name>
<accession>A0A938YPF8</accession>
<dbReference type="GO" id="GO:0002937">
    <property type="term" value="P:tRNA 4-thiouridine biosynthesis"/>
    <property type="evidence" value="ECO:0007669"/>
    <property type="project" value="TreeGrafter"/>
</dbReference>
<dbReference type="GO" id="GO:0005829">
    <property type="term" value="C:cytosol"/>
    <property type="evidence" value="ECO:0007669"/>
    <property type="project" value="TreeGrafter"/>
</dbReference>
<feature type="domain" description="Thil AANH" evidence="3">
    <location>
        <begin position="3"/>
        <end position="192"/>
    </location>
</feature>
<evidence type="ECO:0000313" key="4">
    <source>
        <dbReference type="EMBL" id="MBN2067883.1"/>
    </source>
</evidence>
<dbReference type="Gene3D" id="3.40.50.620">
    <property type="entry name" value="HUPs"/>
    <property type="match status" value="1"/>
</dbReference>
<keyword evidence="2" id="KW-0067">ATP-binding</keyword>
<evidence type="ECO:0000256" key="2">
    <source>
        <dbReference type="ARBA" id="ARBA00022840"/>
    </source>
</evidence>
<dbReference type="EMBL" id="JAFGDB010000096">
    <property type="protein sequence ID" value="MBN2067883.1"/>
    <property type="molecule type" value="Genomic_DNA"/>
</dbReference>
<gene>
    <name evidence="4" type="ORF">JW744_05430</name>
</gene>
<reference evidence="4" key="1">
    <citation type="submission" date="2021-01" db="EMBL/GenBank/DDBJ databases">
        <title>Active Sulfur Cycling in an Early Earth Analoge.</title>
        <authorList>
            <person name="Hahn C.R."/>
            <person name="Youssef N.H."/>
            <person name="Elshahed M."/>
        </authorList>
    </citation>
    <scope>NUCLEOTIDE SEQUENCE</scope>
    <source>
        <strain evidence="4">Zod_Metabat.1151</strain>
    </source>
</reference>
<evidence type="ECO:0000256" key="1">
    <source>
        <dbReference type="ARBA" id="ARBA00022741"/>
    </source>
</evidence>
<sequence>MVKAVALVSGGIDSAVAAGLALEQGLGLVFLHFDTRPLGNTKGKEKTAKLARHLLSGSRKSIKMYTVPYGKVLFAIAKNCERKYSCVLCRRTMLRIAERIAEREKAPALLTGESLGQVASQTLANLNAEHSAAKIPVIRPLLGLDKLEIERIARKLGTLETSILPSACCSLPEKPATSAKAAILEEQEKSLQIEKLAKQALESAEIEEIKA</sequence>
<keyword evidence="1" id="KW-0547">Nucleotide-binding</keyword>
<organism evidence="4 5">
    <name type="scientific">Candidatus Iainarchaeum sp</name>
    <dbReference type="NCBI Taxonomy" id="3101447"/>
    <lineage>
        <taxon>Archaea</taxon>
        <taxon>Candidatus Iainarchaeota</taxon>
        <taxon>Candidatus Iainarchaeia</taxon>
        <taxon>Candidatus Iainarchaeales</taxon>
        <taxon>Candidatus Iainarchaeaceae</taxon>
        <taxon>Candidatus Iainarchaeum</taxon>
    </lineage>
</organism>
<evidence type="ECO:0000313" key="5">
    <source>
        <dbReference type="Proteomes" id="UP000809243"/>
    </source>
</evidence>